<feature type="transmembrane region" description="Helical" evidence="1">
    <location>
        <begin position="12"/>
        <end position="30"/>
    </location>
</feature>
<keyword evidence="1" id="KW-0812">Transmembrane</keyword>
<name>A0A0A9DH62_ARUDO</name>
<dbReference type="AlphaFoldDB" id="A0A0A9DH62"/>
<protein>
    <submittedName>
        <fullName evidence="2">Uncharacterized protein</fullName>
    </submittedName>
</protein>
<organism evidence="2">
    <name type="scientific">Arundo donax</name>
    <name type="common">Giant reed</name>
    <name type="synonym">Donax arundinaceus</name>
    <dbReference type="NCBI Taxonomy" id="35708"/>
    <lineage>
        <taxon>Eukaryota</taxon>
        <taxon>Viridiplantae</taxon>
        <taxon>Streptophyta</taxon>
        <taxon>Embryophyta</taxon>
        <taxon>Tracheophyta</taxon>
        <taxon>Spermatophyta</taxon>
        <taxon>Magnoliopsida</taxon>
        <taxon>Liliopsida</taxon>
        <taxon>Poales</taxon>
        <taxon>Poaceae</taxon>
        <taxon>PACMAD clade</taxon>
        <taxon>Arundinoideae</taxon>
        <taxon>Arundineae</taxon>
        <taxon>Arundo</taxon>
    </lineage>
</organism>
<evidence type="ECO:0000313" key="2">
    <source>
        <dbReference type="EMBL" id="JAD87929.1"/>
    </source>
</evidence>
<accession>A0A0A9DH62</accession>
<reference evidence="2" key="2">
    <citation type="journal article" date="2015" name="Data Brief">
        <title>Shoot transcriptome of the giant reed, Arundo donax.</title>
        <authorList>
            <person name="Barrero R.A."/>
            <person name="Guerrero F.D."/>
            <person name="Moolhuijzen P."/>
            <person name="Goolsby J.A."/>
            <person name="Tidwell J."/>
            <person name="Bellgard S.E."/>
            <person name="Bellgard M.I."/>
        </authorList>
    </citation>
    <scope>NUCLEOTIDE SEQUENCE</scope>
    <source>
        <tissue evidence="2">Shoot tissue taken approximately 20 cm above the soil surface</tissue>
    </source>
</reference>
<keyword evidence="1" id="KW-1133">Transmembrane helix</keyword>
<sequence length="85" mass="10166">MFTTVLGCWVYFLLHLHSILITLTTIYLDYMWKNGAYPNLLGTKRLCCYCICGEMARFWRGRHVNWSNIIIHCCIRVVKKYLNCR</sequence>
<proteinExistence type="predicted"/>
<evidence type="ECO:0000256" key="1">
    <source>
        <dbReference type="SAM" id="Phobius"/>
    </source>
</evidence>
<keyword evidence="1" id="KW-0472">Membrane</keyword>
<reference evidence="2" key="1">
    <citation type="submission" date="2014-09" db="EMBL/GenBank/DDBJ databases">
        <authorList>
            <person name="Magalhaes I.L.F."/>
            <person name="Oliveira U."/>
            <person name="Santos F.R."/>
            <person name="Vidigal T.H.D.A."/>
            <person name="Brescovit A.D."/>
            <person name="Santos A.J."/>
        </authorList>
    </citation>
    <scope>NUCLEOTIDE SEQUENCE</scope>
    <source>
        <tissue evidence="2">Shoot tissue taken approximately 20 cm above the soil surface</tissue>
    </source>
</reference>
<dbReference type="EMBL" id="GBRH01209966">
    <property type="protein sequence ID" value="JAD87929.1"/>
    <property type="molecule type" value="Transcribed_RNA"/>
</dbReference>